<dbReference type="GO" id="GO:0000785">
    <property type="term" value="C:chromatin"/>
    <property type="evidence" value="ECO:0007669"/>
    <property type="project" value="TreeGrafter"/>
</dbReference>
<dbReference type="GO" id="GO:0000977">
    <property type="term" value="F:RNA polymerase II transcription regulatory region sequence-specific DNA binding"/>
    <property type="evidence" value="ECO:0007669"/>
    <property type="project" value="TreeGrafter"/>
</dbReference>
<evidence type="ECO:0000313" key="10">
    <source>
        <dbReference type="Proteomes" id="UP001141806"/>
    </source>
</evidence>
<keyword evidence="3" id="KW-0678">Repressor</keyword>
<dbReference type="SUPFAM" id="SSF47954">
    <property type="entry name" value="Cyclin-like"/>
    <property type="match status" value="1"/>
</dbReference>
<evidence type="ECO:0000256" key="3">
    <source>
        <dbReference type="ARBA" id="ARBA00022491"/>
    </source>
</evidence>
<dbReference type="Pfam" id="PF01858">
    <property type="entry name" value="RB_A"/>
    <property type="match status" value="1"/>
</dbReference>
<dbReference type="GO" id="GO:0005634">
    <property type="term" value="C:nucleus"/>
    <property type="evidence" value="ECO:0007669"/>
    <property type="project" value="UniProtKB-SubCell"/>
</dbReference>
<comment type="subcellular location">
    <subcellularLocation>
        <location evidence="1">Nucleus</location>
    </subcellularLocation>
</comment>
<dbReference type="Gene3D" id="1.10.472.10">
    <property type="entry name" value="Cyclin-like"/>
    <property type="match status" value="1"/>
</dbReference>
<dbReference type="AlphaFoldDB" id="A0A9Q0KLY3"/>
<dbReference type="InterPro" id="IPR002720">
    <property type="entry name" value="RB_A"/>
</dbReference>
<evidence type="ECO:0000256" key="2">
    <source>
        <dbReference type="ARBA" id="ARBA00009475"/>
    </source>
</evidence>
<comment type="caution">
    <text evidence="9">The sequence shown here is derived from an EMBL/GenBank/DDBJ whole genome shotgun (WGS) entry which is preliminary data.</text>
</comment>
<comment type="similarity">
    <text evidence="2">Belongs to the retinoblastoma protein (RB) family.</text>
</comment>
<dbReference type="EMBL" id="JAMYWD010000004">
    <property type="protein sequence ID" value="KAJ4972646.1"/>
    <property type="molecule type" value="Genomic_DNA"/>
</dbReference>
<dbReference type="GO" id="GO:0006357">
    <property type="term" value="P:regulation of transcription by RNA polymerase II"/>
    <property type="evidence" value="ECO:0007669"/>
    <property type="project" value="InterPro"/>
</dbReference>
<organism evidence="9 10">
    <name type="scientific">Protea cynaroides</name>
    <dbReference type="NCBI Taxonomy" id="273540"/>
    <lineage>
        <taxon>Eukaryota</taxon>
        <taxon>Viridiplantae</taxon>
        <taxon>Streptophyta</taxon>
        <taxon>Embryophyta</taxon>
        <taxon>Tracheophyta</taxon>
        <taxon>Spermatophyta</taxon>
        <taxon>Magnoliopsida</taxon>
        <taxon>Proteales</taxon>
        <taxon>Proteaceae</taxon>
        <taxon>Protea</taxon>
    </lineage>
</organism>
<dbReference type="SMART" id="SM01368">
    <property type="entry name" value="RB_A"/>
    <property type="match status" value="1"/>
</dbReference>
<dbReference type="PANTHER" id="PTHR13742">
    <property type="entry name" value="RETINOBLASTOMA-ASSOCIATED PROTEIN RB -RELATED"/>
    <property type="match status" value="1"/>
</dbReference>
<sequence>MTTAKWLRTVISPLPSTPSAELQRFLAYDKYVTNDVRRQADIILEATFPSSSVGEWSGTGSLQSANLMDSVWAEERRILEALKLYYRVLETMCTAESQIFHACNLTCLLTNERFHRCMLACSAELVLATHKIVTMLFPAVLERTGIAAFDLSKVIDSFIGHEESLPRELRWHEPMLSLDAIAMFNNIFFGGLPPLPFLQRLKLRQLFSVQNGDIRFPKRVCGEYRIVLVEHKSFTSPMKECLMAFSSLKSKLPPPLQSAFASPTRPTLGGGETFAETGINVFLARSFSAVFYGVVKISQLNLAIKEII</sequence>
<dbReference type="InterPro" id="IPR028309">
    <property type="entry name" value="RB_fam"/>
</dbReference>
<reference evidence="9" key="1">
    <citation type="journal article" date="2023" name="Plant J.">
        <title>The genome of the king protea, Protea cynaroides.</title>
        <authorList>
            <person name="Chang J."/>
            <person name="Duong T.A."/>
            <person name="Schoeman C."/>
            <person name="Ma X."/>
            <person name="Roodt D."/>
            <person name="Barker N."/>
            <person name="Li Z."/>
            <person name="Van de Peer Y."/>
            <person name="Mizrachi E."/>
        </authorList>
    </citation>
    <scope>NUCLEOTIDE SEQUENCE</scope>
    <source>
        <tissue evidence="9">Young leaves</tissue>
    </source>
</reference>
<dbReference type="InterPro" id="IPR036915">
    <property type="entry name" value="Cyclin-like_sf"/>
</dbReference>
<evidence type="ECO:0000256" key="6">
    <source>
        <dbReference type="ARBA" id="ARBA00023242"/>
    </source>
</evidence>
<keyword evidence="5" id="KW-0804">Transcription</keyword>
<evidence type="ECO:0000313" key="9">
    <source>
        <dbReference type="EMBL" id="KAJ4972646.1"/>
    </source>
</evidence>
<dbReference type="Proteomes" id="UP001141806">
    <property type="component" value="Unassembled WGS sequence"/>
</dbReference>
<evidence type="ECO:0000259" key="8">
    <source>
        <dbReference type="SMART" id="SM01368"/>
    </source>
</evidence>
<feature type="domain" description="Retinoblastoma-associated protein A-box" evidence="8">
    <location>
        <begin position="1"/>
        <end position="178"/>
    </location>
</feature>
<dbReference type="GO" id="GO:0030154">
    <property type="term" value="P:cell differentiation"/>
    <property type="evidence" value="ECO:0007669"/>
    <property type="project" value="TreeGrafter"/>
</dbReference>
<keyword evidence="4" id="KW-0805">Transcription regulation</keyword>
<gene>
    <name evidence="9" type="ORF">NE237_005820</name>
</gene>
<protein>
    <recommendedName>
        <fullName evidence="8">Retinoblastoma-associated protein A-box domain-containing protein</fullName>
    </recommendedName>
</protein>
<proteinExistence type="inferred from homology"/>
<keyword evidence="10" id="KW-1185">Reference proteome</keyword>
<keyword evidence="6" id="KW-0539">Nucleus</keyword>
<dbReference type="OrthoDB" id="1931386at2759"/>
<name>A0A9Q0KLY3_9MAGN</name>
<evidence type="ECO:0000256" key="7">
    <source>
        <dbReference type="ARBA" id="ARBA00023306"/>
    </source>
</evidence>
<dbReference type="FunFam" id="1.10.472.10:FF:000030">
    <property type="entry name" value="Retinoblastoma-related protein 1"/>
    <property type="match status" value="1"/>
</dbReference>
<dbReference type="GO" id="GO:0032875">
    <property type="term" value="P:regulation of DNA endoreduplication"/>
    <property type="evidence" value="ECO:0007669"/>
    <property type="project" value="UniProtKB-ARBA"/>
</dbReference>
<dbReference type="PANTHER" id="PTHR13742:SF17">
    <property type="entry name" value="RE32990P-RELATED"/>
    <property type="match status" value="1"/>
</dbReference>
<evidence type="ECO:0000256" key="1">
    <source>
        <dbReference type="ARBA" id="ARBA00004123"/>
    </source>
</evidence>
<dbReference type="GO" id="GO:2000134">
    <property type="term" value="P:negative regulation of G1/S transition of mitotic cell cycle"/>
    <property type="evidence" value="ECO:0007669"/>
    <property type="project" value="TreeGrafter"/>
</dbReference>
<dbReference type="GO" id="GO:0005667">
    <property type="term" value="C:transcription regulator complex"/>
    <property type="evidence" value="ECO:0007669"/>
    <property type="project" value="TreeGrafter"/>
</dbReference>
<keyword evidence="7" id="KW-0131">Cell cycle</keyword>
<evidence type="ECO:0000256" key="5">
    <source>
        <dbReference type="ARBA" id="ARBA00023163"/>
    </source>
</evidence>
<accession>A0A9Q0KLY3</accession>
<evidence type="ECO:0000256" key="4">
    <source>
        <dbReference type="ARBA" id="ARBA00023015"/>
    </source>
</evidence>